<dbReference type="EMBL" id="CAADIA010000006">
    <property type="protein sequence ID" value="VFR32362.1"/>
    <property type="molecule type" value="Genomic_DNA"/>
</dbReference>
<dbReference type="SUPFAM" id="SSF53474">
    <property type="entry name" value="alpha/beta-Hydrolases"/>
    <property type="match status" value="1"/>
</dbReference>
<organism evidence="2">
    <name type="scientific">plant metagenome</name>
    <dbReference type="NCBI Taxonomy" id="1297885"/>
    <lineage>
        <taxon>unclassified sequences</taxon>
        <taxon>metagenomes</taxon>
        <taxon>organismal metagenomes</taxon>
    </lineage>
</organism>
<dbReference type="PANTHER" id="PTHR43433:SF5">
    <property type="entry name" value="AB HYDROLASE-1 DOMAIN-CONTAINING PROTEIN"/>
    <property type="match status" value="1"/>
</dbReference>
<reference evidence="2" key="1">
    <citation type="submission" date="2019-03" db="EMBL/GenBank/DDBJ databases">
        <authorList>
            <person name="Danneels B."/>
        </authorList>
    </citation>
    <scope>NUCLEOTIDE SEQUENCE</scope>
</reference>
<sequence>MLAVVLALGTARSATAAEPAAQSRTAHATAPNQFVEAGGARFAYRRLGPATGTPLLFLQHFTGTMDGWDPLVTDGLAQGRPVILFNNRGVGLSGGETPDTVEAMAQDTIAFLDALGIARVDLLGFSLGGFVAQELGLRHPDRVRRVVLAGTGPRGGQDMQESRPDVIAALQSGNPDQARAYLFFSQSPPSQAAAGRFLDRTRQRSTDPDTQASPEATQAQGKAIHAWGQVASNADWIARLREFKPATLVVNGNDDIMIPTINTYALSQAIPKAQLIVYPDAGHGALFQYPELFVQHVGLFLDRDDEGLNETR</sequence>
<keyword evidence="2" id="KW-0418">Kinase</keyword>
<proteinExistence type="predicted"/>
<dbReference type="EMBL" id="CAADIF010000005">
    <property type="protein sequence ID" value="VFR61227.1"/>
    <property type="molecule type" value="Genomic_DNA"/>
</dbReference>
<evidence type="ECO:0000313" key="3">
    <source>
        <dbReference type="EMBL" id="VFR61227.1"/>
    </source>
</evidence>
<name>A0A484Q255_9ZZZZ</name>
<dbReference type="Pfam" id="PF00561">
    <property type="entry name" value="Abhydrolase_1"/>
    <property type="match status" value="1"/>
</dbReference>
<dbReference type="PRINTS" id="PR00111">
    <property type="entry name" value="ABHYDROLASE"/>
</dbReference>
<dbReference type="AlphaFoldDB" id="A0A484Q255"/>
<evidence type="ECO:0000313" key="2">
    <source>
        <dbReference type="EMBL" id="VFR32362.1"/>
    </source>
</evidence>
<dbReference type="InterPro" id="IPR029058">
    <property type="entry name" value="AB_hydrolase_fold"/>
</dbReference>
<dbReference type="InterPro" id="IPR000073">
    <property type="entry name" value="AB_hydrolase_1"/>
</dbReference>
<dbReference type="Gene3D" id="3.40.50.1820">
    <property type="entry name" value="alpha/beta hydrolase"/>
    <property type="match status" value="1"/>
</dbReference>
<protein>
    <submittedName>
        <fullName evidence="2">Hydrolase, alpha/beta fold family functionally coupled to Phosphoribulokinase</fullName>
    </submittedName>
</protein>
<dbReference type="GO" id="GO:0016787">
    <property type="term" value="F:hydrolase activity"/>
    <property type="evidence" value="ECO:0007669"/>
    <property type="project" value="UniProtKB-KW"/>
</dbReference>
<keyword evidence="2" id="KW-0378">Hydrolase</keyword>
<gene>
    <name evidence="2" type="ORF">ANK1_4148</name>
    <name evidence="3" type="ORF">ANK2_4149</name>
</gene>
<evidence type="ECO:0000259" key="1">
    <source>
        <dbReference type="Pfam" id="PF00561"/>
    </source>
</evidence>
<accession>A0A484Q255</accession>
<dbReference type="GO" id="GO:0016301">
    <property type="term" value="F:kinase activity"/>
    <property type="evidence" value="ECO:0007669"/>
    <property type="project" value="UniProtKB-KW"/>
</dbReference>
<dbReference type="PANTHER" id="PTHR43433">
    <property type="entry name" value="HYDROLASE, ALPHA/BETA FOLD FAMILY PROTEIN"/>
    <property type="match status" value="1"/>
</dbReference>
<feature type="domain" description="AB hydrolase-1" evidence="1">
    <location>
        <begin position="54"/>
        <end position="288"/>
    </location>
</feature>
<dbReference type="InterPro" id="IPR050471">
    <property type="entry name" value="AB_hydrolase"/>
</dbReference>
<keyword evidence="2" id="KW-0808">Transferase</keyword>